<evidence type="ECO:0000313" key="2">
    <source>
        <dbReference type="EMBL" id="KAL2612768.1"/>
    </source>
</evidence>
<name>A0ABD1XVV2_9MARC</name>
<organism evidence="2 3">
    <name type="scientific">Riccia fluitans</name>
    <dbReference type="NCBI Taxonomy" id="41844"/>
    <lineage>
        <taxon>Eukaryota</taxon>
        <taxon>Viridiplantae</taxon>
        <taxon>Streptophyta</taxon>
        <taxon>Embryophyta</taxon>
        <taxon>Marchantiophyta</taxon>
        <taxon>Marchantiopsida</taxon>
        <taxon>Marchantiidae</taxon>
        <taxon>Marchantiales</taxon>
        <taxon>Ricciaceae</taxon>
        <taxon>Riccia</taxon>
    </lineage>
</organism>
<sequence>MAPSGAGGRSTEEEGDAESFSSGDALNDKVCLASFLPAAPPPALPGRRLARFTARSFHQQRILRNQQEGEGSFSSTLHHYCTTTSVGEKFFPGADQKSHIYQKVLDSQEAKTKTKDSLKESR</sequence>
<evidence type="ECO:0000256" key="1">
    <source>
        <dbReference type="SAM" id="MobiDB-lite"/>
    </source>
</evidence>
<dbReference type="Proteomes" id="UP001605036">
    <property type="component" value="Unassembled WGS sequence"/>
</dbReference>
<comment type="caution">
    <text evidence="2">The sequence shown here is derived from an EMBL/GenBank/DDBJ whole genome shotgun (WGS) entry which is preliminary data.</text>
</comment>
<dbReference type="EMBL" id="JBHFFA010000007">
    <property type="protein sequence ID" value="KAL2612768.1"/>
    <property type="molecule type" value="Genomic_DNA"/>
</dbReference>
<evidence type="ECO:0000313" key="3">
    <source>
        <dbReference type="Proteomes" id="UP001605036"/>
    </source>
</evidence>
<feature type="region of interest" description="Disordered" evidence="1">
    <location>
        <begin position="1"/>
        <end position="22"/>
    </location>
</feature>
<keyword evidence="3" id="KW-1185">Reference proteome</keyword>
<proteinExistence type="predicted"/>
<dbReference type="AlphaFoldDB" id="A0ABD1XVV2"/>
<gene>
    <name evidence="2" type="ORF">R1flu_024460</name>
</gene>
<reference evidence="2 3" key="1">
    <citation type="submission" date="2024-09" db="EMBL/GenBank/DDBJ databases">
        <title>Chromosome-scale assembly of Riccia fluitans.</title>
        <authorList>
            <person name="Paukszto L."/>
            <person name="Sawicki J."/>
            <person name="Karawczyk K."/>
            <person name="Piernik-Szablinska J."/>
            <person name="Szczecinska M."/>
            <person name="Mazdziarz M."/>
        </authorList>
    </citation>
    <scope>NUCLEOTIDE SEQUENCE [LARGE SCALE GENOMIC DNA]</scope>
    <source>
        <strain evidence="2">Rf_01</strain>
        <tissue evidence="2">Aerial parts of the thallus</tissue>
    </source>
</reference>
<accession>A0ABD1XVV2</accession>
<protein>
    <submittedName>
        <fullName evidence="2">Uncharacterized protein</fullName>
    </submittedName>
</protein>